<dbReference type="PROSITE" id="PS51257">
    <property type="entry name" value="PROKAR_LIPOPROTEIN"/>
    <property type="match status" value="1"/>
</dbReference>
<organism evidence="3 4">
    <name type="scientific">Halodesulfovibrio aestuarii</name>
    <dbReference type="NCBI Taxonomy" id="126333"/>
    <lineage>
        <taxon>Bacteria</taxon>
        <taxon>Pseudomonadati</taxon>
        <taxon>Thermodesulfobacteriota</taxon>
        <taxon>Desulfovibrionia</taxon>
        <taxon>Desulfovibrionales</taxon>
        <taxon>Desulfovibrionaceae</taxon>
        <taxon>Halodesulfovibrio</taxon>
    </lineage>
</organism>
<evidence type="ECO:0000313" key="2">
    <source>
        <dbReference type="EMBL" id="MEZ6853584.1"/>
    </source>
</evidence>
<proteinExistence type="predicted"/>
<feature type="transmembrane region" description="Helical" evidence="1">
    <location>
        <begin position="55"/>
        <end position="74"/>
    </location>
</feature>
<sequence length="80" mass="8623">MERKIRSQHDEVMLLPFSGLGTTLSCANAHAALCKLTLIPTGKKSDSVRPLLPTAFISVYNGYGSGFGMLIALGRETRGR</sequence>
<keyword evidence="1" id="KW-0472">Membrane</keyword>
<keyword evidence="5" id="KW-1185">Reference proteome</keyword>
<dbReference type="Proteomes" id="UP000184001">
    <property type="component" value="Unassembled WGS sequence"/>
</dbReference>
<dbReference type="EMBL" id="JBFSOO010000005">
    <property type="protein sequence ID" value="MEZ6853584.1"/>
    <property type="molecule type" value="Genomic_DNA"/>
</dbReference>
<dbReference type="Proteomes" id="UP001568358">
    <property type="component" value="Unassembled WGS sequence"/>
</dbReference>
<keyword evidence="1" id="KW-1133">Transmembrane helix</keyword>
<dbReference type="EMBL" id="FQZR01000003">
    <property type="protein sequence ID" value="SHJ09519.1"/>
    <property type="molecule type" value="Genomic_DNA"/>
</dbReference>
<protein>
    <submittedName>
        <fullName evidence="3">Uncharacterized protein</fullName>
    </submittedName>
</protein>
<evidence type="ECO:0000313" key="5">
    <source>
        <dbReference type="Proteomes" id="UP001568358"/>
    </source>
</evidence>
<keyword evidence="1" id="KW-0812">Transmembrane</keyword>
<evidence type="ECO:0000313" key="4">
    <source>
        <dbReference type="Proteomes" id="UP000184001"/>
    </source>
</evidence>
<dbReference type="AlphaFoldDB" id="A0A8G2FHU9"/>
<evidence type="ECO:0000256" key="1">
    <source>
        <dbReference type="SAM" id="Phobius"/>
    </source>
</evidence>
<evidence type="ECO:0000313" key="3">
    <source>
        <dbReference type="EMBL" id="SHJ09519.1"/>
    </source>
</evidence>
<reference evidence="2 5" key="2">
    <citation type="submission" date="2024-07" db="EMBL/GenBank/DDBJ databases">
        <title>Active virus-host system and metabolic interactions in a Lokiarchaeon culture.</title>
        <authorList>
            <person name="Ponce Toledo R.I."/>
            <person name="Rodrigues Oliveira T."/>
            <person name="Schleper C."/>
        </authorList>
    </citation>
    <scope>NUCLEOTIDE SEQUENCE [LARGE SCALE GENOMIC DNA]</scope>
    <source>
        <strain evidence="2 5">B35</strain>
    </source>
</reference>
<gene>
    <name evidence="2" type="ORF">AB2Z07_08585</name>
    <name evidence="3" type="ORF">SAMN05660830_01630</name>
</gene>
<accession>A0A8G2FHU9</accession>
<dbReference type="RefSeq" id="WP_020000407.1">
    <property type="nucleotide sequence ID" value="NZ_CP192219.1"/>
</dbReference>
<name>A0A8G2FHU9_9BACT</name>
<comment type="caution">
    <text evidence="3">The sequence shown here is derived from an EMBL/GenBank/DDBJ whole genome shotgun (WGS) entry which is preliminary data.</text>
</comment>
<reference evidence="3 4" key="1">
    <citation type="submission" date="2016-11" db="EMBL/GenBank/DDBJ databases">
        <authorList>
            <person name="Varghese N."/>
            <person name="Submissions S."/>
        </authorList>
    </citation>
    <scope>NUCLEOTIDE SEQUENCE [LARGE SCALE GENOMIC DNA]</scope>
    <source>
        <strain evidence="3 4">DSM 17919</strain>
    </source>
</reference>